<dbReference type="InterPro" id="IPR019987">
    <property type="entry name" value="GTP-bd_ribosome_bio_YsxC"/>
</dbReference>
<dbReference type="GO" id="GO:0005829">
    <property type="term" value="C:cytosol"/>
    <property type="evidence" value="ECO:0007669"/>
    <property type="project" value="TreeGrafter"/>
</dbReference>
<evidence type="ECO:0000313" key="13">
    <source>
        <dbReference type="Proteomes" id="UP000235589"/>
    </source>
</evidence>
<keyword evidence="9 10" id="KW-0131">Cell cycle</keyword>
<evidence type="ECO:0000256" key="1">
    <source>
        <dbReference type="ARBA" id="ARBA00001946"/>
    </source>
</evidence>
<sequence length="202" mass="23093">MDFVEVDLLKTAVSFEQYPDTLVPEIALVGRSNVGKSSLINCLTNRNKLARTSSTPGKTATINFYQIQKDRYRIVDLPGYGYAKVSKAEQEKWSAMIDTYLSKRYNLVQVIQLVDARHAPSKDDITMADWIRHYNFNTIVVATKIDKLKKSQIDKNLTEIYNDLQMDNNSILIPFSAEKRTGRNDLIALFDEILSNYSISEK</sequence>
<proteinExistence type="inferred from homology"/>
<keyword evidence="7 10" id="KW-0342">GTP-binding</keyword>
<dbReference type="GeneID" id="98061564"/>
<dbReference type="NCBIfam" id="TIGR03598">
    <property type="entry name" value="GTPase_YsxC"/>
    <property type="match status" value="1"/>
</dbReference>
<dbReference type="SUPFAM" id="SSF52540">
    <property type="entry name" value="P-loop containing nucleoside triphosphate hydrolases"/>
    <property type="match status" value="1"/>
</dbReference>
<dbReference type="PROSITE" id="PS51706">
    <property type="entry name" value="G_ENGB"/>
    <property type="match status" value="1"/>
</dbReference>
<keyword evidence="8 10" id="KW-0717">Septation</keyword>
<dbReference type="InterPro" id="IPR005225">
    <property type="entry name" value="Small_GTP-bd"/>
</dbReference>
<dbReference type="OrthoDB" id="9804921at2"/>
<feature type="domain" description="EngB-type G" evidence="11">
    <location>
        <begin position="22"/>
        <end position="196"/>
    </location>
</feature>
<keyword evidence="3 10" id="KW-0132">Cell division</keyword>
<evidence type="ECO:0000256" key="9">
    <source>
        <dbReference type="ARBA" id="ARBA00023306"/>
    </source>
</evidence>
<dbReference type="PANTHER" id="PTHR11649">
    <property type="entry name" value="MSS1/TRME-RELATED GTP-BINDING PROTEIN"/>
    <property type="match status" value="1"/>
</dbReference>
<dbReference type="RefSeq" id="WP_102364667.1">
    <property type="nucleotide sequence ID" value="NZ_CP020991.1"/>
</dbReference>
<evidence type="ECO:0000256" key="8">
    <source>
        <dbReference type="ARBA" id="ARBA00023210"/>
    </source>
</evidence>
<keyword evidence="5 10" id="KW-0547">Nucleotide-binding</keyword>
<evidence type="ECO:0000259" key="11">
    <source>
        <dbReference type="PROSITE" id="PS51706"/>
    </source>
</evidence>
<protein>
    <recommendedName>
        <fullName evidence="10">Probable GTP-binding protein EngB</fullName>
    </recommendedName>
</protein>
<evidence type="ECO:0000256" key="5">
    <source>
        <dbReference type="ARBA" id="ARBA00022741"/>
    </source>
</evidence>
<dbReference type="FunFam" id="3.40.50.300:FF:000098">
    <property type="entry name" value="Probable GTP-binding protein EngB"/>
    <property type="match status" value="1"/>
</dbReference>
<dbReference type="GO" id="GO:0046872">
    <property type="term" value="F:metal ion binding"/>
    <property type="evidence" value="ECO:0007669"/>
    <property type="project" value="UniProtKB-KW"/>
</dbReference>
<evidence type="ECO:0000256" key="4">
    <source>
        <dbReference type="ARBA" id="ARBA00022723"/>
    </source>
</evidence>
<dbReference type="PANTHER" id="PTHR11649:SF13">
    <property type="entry name" value="ENGB-TYPE G DOMAIN-CONTAINING PROTEIN"/>
    <property type="match status" value="1"/>
</dbReference>
<evidence type="ECO:0000256" key="10">
    <source>
        <dbReference type="HAMAP-Rule" id="MF_00321"/>
    </source>
</evidence>
<comment type="similarity">
    <text evidence="2 10">Belongs to the TRAFAC class TrmE-Era-EngA-EngB-Septin-like GTPase superfamily. EngB GTPase family.</text>
</comment>
<dbReference type="GO" id="GO:0005525">
    <property type="term" value="F:GTP binding"/>
    <property type="evidence" value="ECO:0007669"/>
    <property type="project" value="UniProtKB-UniRule"/>
</dbReference>
<accession>A0A2K9NZ40</accession>
<dbReference type="HAMAP" id="MF_00321">
    <property type="entry name" value="GTPase_EngB"/>
    <property type="match status" value="1"/>
</dbReference>
<comment type="cofactor">
    <cofactor evidence="1">
        <name>Mg(2+)</name>
        <dbReference type="ChEBI" id="CHEBI:18420"/>
    </cofactor>
</comment>
<dbReference type="NCBIfam" id="TIGR00231">
    <property type="entry name" value="small_GTP"/>
    <property type="match status" value="1"/>
</dbReference>
<evidence type="ECO:0000256" key="2">
    <source>
        <dbReference type="ARBA" id="ARBA00009638"/>
    </source>
</evidence>
<keyword evidence="13" id="KW-1185">Reference proteome</keyword>
<evidence type="ECO:0000256" key="7">
    <source>
        <dbReference type="ARBA" id="ARBA00023134"/>
    </source>
</evidence>
<evidence type="ECO:0000313" key="12">
    <source>
        <dbReference type="EMBL" id="AUO18316.1"/>
    </source>
</evidence>
<dbReference type="EMBL" id="CP020991">
    <property type="protein sequence ID" value="AUO18316.1"/>
    <property type="molecule type" value="Genomic_DNA"/>
</dbReference>
<dbReference type="Gene3D" id="3.40.50.300">
    <property type="entry name" value="P-loop containing nucleotide triphosphate hydrolases"/>
    <property type="match status" value="1"/>
</dbReference>
<comment type="function">
    <text evidence="10">Necessary for normal cell division and for the maintenance of normal septation.</text>
</comment>
<evidence type="ECO:0000256" key="6">
    <source>
        <dbReference type="ARBA" id="ARBA00022842"/>
    </source>
</evidence>
<dbReference type="InterPro" id="IPR006073">
    <property type="entry name" value="GTP-bd"/>
</dbReference>
<gene>
    <name evidence="10" type="primary">engB</name>
    <name evidence="12" type="ORF">B9O19_00131</name>
</gene>
<keyword evidence="6" id="KW-0460">Magnesium</keyword>
<dbReference type="Pfam" id="PF01926">
    <property type="entry name" value="MMR_HSR1"/>
    <property type="match status" value="1"/>
</dbReference>
<dbReference type="InterPro" id="IPR027417">
    <property type="entry name" value="P-loop_NTPase"/>
</dbReference>
<dbReference type="AlphaFoldDB" id="A0A2K9NZ40"/>
<reference evidence="12 13" key="1">
    <citation type="submission" date="2017-04" db="EMBL/GenBank/DDBJ databases">
        <title>Monoglobus pectinilyticus 14 draft genome.</title>
        <authorList>
            <person name="Kim C."/>
            <person name="Rosendale D.I."/>
            <person name="Kelly W.J."/>
            <person name="Tannock G.W."/>
            <person name="Patchett M.L."/>
            <person name="Jordens J.Z."/>
        </authorList>
    </citation>
    <scope>NUCLEOTIDE SEQUENCE [LARGE SCALE GENOMIC DNA]</scope>
    <source>
        <strain evidence="12 13">14</strain>
    </source>
</reference>
<dbReference type="InterPro" id="IPR030393">
    <property type="entry name" value="G_ENGB_dom"/>
</dbReference>
<dbReference type="Proteomes" id="UP000235589">
    <property type="component" value="Chromosome"/>
</dbReference>
<evidence type="ECO:0000256" key="3">
    <source>
        <dbReference type="ARBA" id="ARBA00022618"/>
    </source>
</evidence>
<name>A0A2K9NZ40_9FIRM</name>
<dbReference type="KEGG" id="mpec:B9O19_00131"/>
<dbReference type="CDD" id="cd01876">
    <property type="entry name" value="YihA_EngB"/>
    <property type="match status" value="1"/>
</dbReference>
<organism evidence="12 13">
    <name type="scientific">Monoglobus pectinilyticus</name>
    <dbReference type="NCBI Taxonomy" id="1981510"/>
    <lineage>
        <taxon>Bacteria</taxon>
        <taxon>Bacillati</taxon>
        <taxon>Bacillota</taxon>
        <taxon>Clostridia</taxon>
        <taxon>Monoglobales</taxon>
        <taxon>Monoglobaceae</taxon>
        <taxon>Monoglobus</taxon>
    </lineage>
</organism>
<keyword evidence="4" id="KW-0479">Metal-binding</keyword>
<dbReference type="GO" id="GO:0000917">
    <property type="term" value="P:division septum assembly"/>
    <property type="evidence" value="ECO:0007669"/>
    <property type="project" value="UniProtKB-KW"/>
</dbReference>